<sequence length="78" mass="8961">MATAPKVHKISAAKRNGMVITADTGIDWSMSVQCLILVINHLFFMQRQGESNDYDQFVDNIIVCIANHHQHIQYQKYL</sequence>
<organism evidence="1 2">
    <name type="scientific">Methylomonas methanica</name>
    <dbReference type="NCBI Taxonomy" id="421"/>
    <lineage>
        <taxon>Bacteria</taxon>
        <taxon>Pseudomonadati</taxon>
        <taxon>Pseudomonadota</taxon>
        <taxon>Gammaproteobacteria</taxon>
        <taxon>Methylococcales</taxon>
        <taxon>Methylococcaceae</taxon>
        <taxon>Methylomonas</taxon>
    </lineage>
</organism>
<accession>A0A177MR77</accession>
<evidence type="ECO:0000313" key="2">
    <source>
        <dbReference type="Proteomes" id="UP000078090"/>
    </source>
</evidence>
<evidence type="ECO:0000313" key="1">
    <source>
        <dbReference type="EMBL" id="OAI08288.1"/>
    </source>
</evidence>
<dbReference type="AlphaFoldDB" id="A0A177MR77"/>
<dbReference type="Proteomes" id="UP000078090">
    <property type="component" value="Unassembled WGS sequence"/>
</dbReference>
<reference evidence="1 2" key="1">
    <citation type="submission" date="2016-03" db="EMBL/GenBank/DDBJ databases">
        <authorList>
            <person name="Ploux O."/>
        </authorList>
    </citation>
    <scope>NUCLEOTIDE SEQUENCE [LARGE SCALE GENOMIC DNA]</scope>
    <source>
        <strain evidence="1 2">R-45363</strain>
    </source>
</reference>
<dbReference type="EMBL" id="LUUG01000046">
    <property type="protein sequence ID" value="OAI08288.1"/>
    <property type="molecule type" value="Genomic_DNA"/>
</dbReference>
<gene>
    <name evidence="1" type="ORF">A1332_08125</name>
</gene>
<proteinExistence type="predicted"/>
<name>A0A177MR77_METMH</name>
<comment type="caution">
    <text evidence="1">The sequence shown here is derived from an EMBL/GenBank/DDBJ whole genome shotgun (WGS) entry which is preliminary data.</text>
</comment>
<protein>
    <submittedName>
        <fullName evidence="1">Uncharacterized protein</fullName>
    </submittedName>
</protein>